<protein>
    <submittedName>
        <fullName evidence="2">DUF4377 domain-containing protein</fullName>
    </submittedName>
</protein>
<gene>
    <name evidence="2" type="ORF">H9789_12775</name>
</gene>
<dbReference type="EMBL" id="JAHLFU010000264">
    <property type="protein sequence ID" value="MBU3854662.1"/>
    <property type="molecule type" value="Genomic_DNA"/>
</dbReference>
<organism evidence="2 3">
    <name type="scientific">Candidatus Paraprevotella stercoravium</name>
    <dbReference type="NCBI Taxonomy" id="2838725"/>
    <lineage>
        <taxon>Bacteria</taxon>
        <taxon>Pseudomonadati</taxon>
        <taxon>Bacteroidota</taxon>
        <taxon>Bacteroidia</taxon>
        <taxon>Bacteroidales</taxon>
        <taxon>Prevotellaceae</taxon>
        <taxon>Paraprevotella</taxon>
    </lineage>
</organism>
<proteinExistence type="predicted"/>
<accession>A0A9E2P2B3</accession>
<reference evidence="2" key="1">
    <citation type="journal article" date="2021" name="PeerJ">
        <title>Extensive microbial diversity within the chicken gut microbiome revealed by metagenomics and culture.</title>
        <authorList>
            <person name="Gilroy R."/>
            <person name="Ravi A."/>
            <person name="Getino M."/>
            <person name="Pursley I."/>
            <person name="Horton D.L."/>
            <person name="Alikhan N.F."/>
            <person name="Baker D."/>
            <person name="Gharbi K."/>
            <person name="Hall N."/>
            <person name="Watson M."/>
            <person name="Adriaenssens E.M."/>
            <person name="Foster-Nyarko E."/>
            <person name="Jarju S."/>
            <person name="Secka A."/>
            <person name="Antonio M."/>
            <person name="Oren A."/>
            <person name="Chaudhuri R.R."/>
            <person name="La Ragione R."/>
            <person name="Hildebrand F."/>
            <person name="Pallen M.J."/>
        </authorList>
    </citation>
    <scope>NUCLEOTIDE SEQUENCE</scope>
    <source>
        <strain evidence="2">G3-2149</strain>
    </source>
</reference>
<dbReference type="AlphaFoldDB" id="A0A9E2P2B3"/>
<feature type="domain" description="DUF4377" evidence="1">
    <location>
        <begin position="19"/>
        <end position="92"/>
    </location>
</feature>
<sequence length="105" mass="12231">MKQEISDSANQNVEIKLFVASEKRTGYGVGAQSCFLVKYSPNEKWQYFYSEIKGFDYEPGYEYQLLLSRTERKNIPQDASRYIYTLKRIISKTAIKSSELPPNKD</sequence>
<evidence type="ECO:0000259" key="1">
    <source>
        <dbReference type="Pfam" id="PF14302"/>
    </source>
</evidence>
<evidence type="ECO:0000313" key="2">
    <source>
        <dbReference type="EMBL" id="MBU3854662.1"/>
    </source>
</evidence>
<dbReference type="Proteomes" id="UP000823865">
    <property type="component" value="Unassembled WGS sequence"/>
</dbReference>
<name>A0A9E2P2B3_9BACT</name>
<dbReference type="Pfam" id="PF14302">
    <property type="entry name" value="DUF4377"/>
    <property type="match status" value="1"/>
</dbReference>
<comment type="caution">
    <text evidence="2">The sequence shown here is derived from an EMBL/GenBank/DDBJ whole genome shotgun (WGS) entry which is preliminary data.</text>
</comment>
<reference evidence="2" key="2">
    <citation type="submission" date="2021-04" db="EMBL/GenBank/DDBJ databases">
        <authorList>
            <person name="Gilroy R."/>
        </authorList>
    </citation>
    <scope>NUCLEOTIDE SEQUENCE</scope>
    <source>
        <strain evidence="2">G3-2149</strain>
    </source>
</reference>
<dbReference type="InterPro" id="IPR025485">
    <property type="entry name" value="DUF4377"/>
</dbReference>
<evidence type="ECO:0000313" key="3">
    <source>
        <dbReference type="Proteomes" id="UP000823865"/>
    </source>
</evidence>